<accession>A0ABY0DX80</accession>
<dbReference type="Pfam" id="PF01400">
    <property type="entry name" value="Astacin"/>
    <property type="match status" value="1"/>
</dbReference>
<gene>
    <name evidence="2" type="ORF">EAS56_31780</name>
</gene>
<protein>
    <submittedName>
        <fullName evidence="2">Peptidase M12</fullName>
    </submittedName>
</protein>
<dbReference type="EMBL" id="RDQZ01000037">
    <property type="protein sequence ID" value="RXH07628.1"/>
    <property type="molecule type" value="Genomic_DNA"/>
</dbReference>
<comment type="caution">
    <text evidence="2">The sequence shown here is derived from an EMBL/GenBank/DDBJ whole genome shotgun (WGS) entry which is preliminary data.</text>
</comment>
<dbReference type="InterPro" id="IPR024079">
    <property type="entry name" value="MetalloPept_cat_dom_sf"/>
</dbReference>
<organism evidence="2 3">
    <name type="scientific">Bradyrhizobium guangzhouense</name>
    <dbReference type="NCBI Taxonomy" id="1325095"/>
    <lineage>
        <taxon>Bacteria</taxon>
        <taxon>Pseudomonadati</taxon>
        <taxon>Pseudomonadota</taxon>
        <taxon>Alphaproteobacteria</taxon>
        <taxon>Hyphomicrobiales</taxon>
        <taxon>Nitrobacteraceae</taxon>
        <taxon>Bradyrhizobium</taxon>
    </lineage>
</organism>
<sequence length="288" mass="32666">MCSSSDPHVCVDKRLPLRFALDAATRALREDPRNASSGELLVARRPGLDVSLAERFGAALTGKLWKNGRRLRVRHLDGDPKIHAKVERHARTWEKFANITFEFGDHAKAEIRISYGLDGQSWSCVGTDALSVPQGEDTMHFGWLMPRTKDREVARVVVHEFGHALGMIHEHQHPKNPIKWNKEAVYDYYCNRLKWTRRDVNANIFAAQARAELQLGAYDDKSIMHYPVEPQFTTDGKAVGRNFVPSTSDKKYIAKLYPKVSARRAMSAPPPSLQIAADVPEMIKRRWG</sequence>
<dbReference type="InterPro" id="IPR001506">
    <property type="entry name" value="Peptidase_M12A"/>
</dbReference>
<evidence type="ECO:0000259" key="1">
    <source>
        <dbReference type="Pfam" id="PF01400"/>
    </source>
</evidence>
<feature type="domain" description="Peptidase M12A" evidence="1">
    <location>
        <begin position="83"/>
        <end position="227"/>
    </location>
</feature>
<keyword evidence="3" id="KW-1185">Reference proteome</keyword>
<evidence type="ECO:0000313" key="2">
    <source>
        <dbReference type="EMBL" id="RXH07628.1"/>
    </source>
</evidence>
<proteinExistence type="predicted"/>
<name>A0ABY0DX80_9BRAD</name>
<dbReference type="Gene3D" id="3.40.390.10">
    <property type="entry name" value="Collagenase (Catalytic Domain)"/>
    <property type="match status" value="1"/>
</dbReference>
<reference evidence="2 3" key="1">
    <citation type="submission" date="2018-10" db="EMBL/GenBank/DDBJ databases">
        <title>Bradyrhizobium sp. nov., effective nodules isolated from peanut in China.</title>
        <authorList>
            <person name="Li Y."/>
        </authorList>
    </citation>
    <scope>NUCLEOTIDE SEQUENCE [LARGE SCALE GENOMIC DNA]</scope>
    <source>
        <strain evidence="2 3">CCBAU 53426</strain>
    </source>
</reference>
<dbReference type="Proteomes" id="UP000290401">
    <property type="component" value="Unassembled WGS sequence"/>
</dbReference>
<evidence type="ECO:0000313" key="3">
    <source>
        <dbReference type="Proteomes" id="UP000290401"/>
    </source>
</evidence>
<dbReference type="SUPFAM" id="SSF55486">
    <property type="entry name" value="Metalloproteases ('zincins'), catalytic domain"/>
    <property type="match status" value="1"/>
</dbReference>